<evidence type="ECO:0000313" key="2">
    <source>
        <dbReference type="EMBL" id="GIF02373.1"/>
    </source>
</evidence>
<keyword evidence="3" id="KW-1185">Reference proteome</keyword>
<dbReference type="RefSeq" id="WP_203791548.1">
    <property type="nucleotide sequence ID" value="NZ_BOMV01000132.1"/>
</dbReference>
<keyword evidence="1" id="KW-0812">Transmembrane</keyword>
<protein>
    <submittedName>
        <fullName evidence="2">Uncharacterized protein</fullName>
    </submittedName>
</protein>
<feature type="transmembrane region" description="Helical" evidence="1">
    <location>
        <begin position="12"/>
        <end position="33"/>
    </location>
</feature>
<gene>
    <name evidence="2" type="ORF">Ari01nite_98370</name>
</gene>
<keyword evidence="1" id="KW-1133">Transmembrane helix</keyword>
<evidence type="ECO:0000256" key="1">
    <source>
        <dbReference type="SAM" id="Phobius"/>
    </source>
</evidence>
<feature type="transmembrane region" description="Helical" evidence="1">
    <location>
        <begin position="109"/>
        <end position="128"/>
    </location>
</feature>
<keyword evidence="1" id="KW-0472">Membrane</keyword>
<organism evidence="2 3">
    <name type="scientific">Paractinoplanes rishiriensis</name>
    <dbReference type="NCBI Taxonomy" id="1050105"/>
    <lineage>
        <taxon>Bacteria</taxon>
        <taxon>Bacillati</taxon>
        <taxon>Actinomycetota</taxon>
        <taxon>Actinomycetes</taxon>
        <taxon>Micromonosporales</taxon>
        <taxon>Micromonosporaceae</taxon>
        <taxon>Paractinoplanes</taxon>
    </lineage>
</organism>
<proteinExistence type="predicted"/>
<name>A0A919KBJ4_9ACTN</name>
<dbReference type="EMBL" id="BOMV01000132">
    <property type="protein sequence ID" value="GIF02373.1"/>
    <property type="molecule type" value="Genomic_DNA"/>
</dbReference>
<evidence type="ECO:0000313" key="3">
    <source>
        <dbReference type="Proteomes" id="UP000636960"/>
    </source>
</evidence>
<reference evidence="2" key="1">
    <citation type="submission" date="2021-01" db="EMBL/GenBank/DDBJ databases">
        <title>Whole genome shotgun sequence of Actinoplanes rishiriensis NBRC 108556.</title>
        <authorList>
            <person name="Komaki H."/>
            <person name="Tamura T."/>
        </authorList>
    </citation>
    <scope>NUCLEOTIDE SEQUENCE</scope>
    <source>
        <strain evidence="2">NBRC 108556</strain>
    </source>
</reference>
<dbReference type="Proteomes" id="UP000636960">
    <property type="component" value="Unassembled WGS sequence"/>
</dbReference>
<feature type="transmembrane region" description="Helical" evidence="1">
    <location>
        <begin position="134"/>
        <end position="155"/>
    </location>
</feature>
<accession>A0A919KBJ4</accession>
<dbReference type="AlphaFoldDB" id="A0A919KBJ4"/>
<comment type="caution">
    <text evidence="2">The sequence shown here is derived from an EMBL/GenBank/DDBJ whole genome shotgun (WGS) entry which is preliminary data.</text>
</comment>
<feature type="transmembrane region" description="Helical" evidence="1">
    <location>
        <begin position="40"/>
        <end position="60"/>
    </location>
</feature>
<feature type="transmembrane region" description="Helical" evidence="1">
    <location>
        <begin position="167"/>
        <end position="187"/>
    </location>
</feature>
<sequence length="193" mass="20228">MRWLSLYARSRRAPMALGVTAGCAAVMWSLWSVSSDDRDAAVQTVVLTVLLLVAALTVTLGGPDDELEATAALRWLPRRAGHVLVAYLMMVLILALTRATGARFGPLWLVLRDAGGLLGLTALAAATIGTARSWFVPLGWTVAAVLFPQSGPVAGRILTWQMQPPESAAAAVTAALLGVGGLIVYAVTGPARR</sequence>
<dbReference type="PROSITE" id="PS51257">
    <property type="entry name" value="PROKAR_LIPOPROTEIN"/>
    <property type="match status" value="1"/>
</dbReference>
<feature type="transmembrane region" description="Helical" evidence="1">
    <location>
        <begin position="80"/>
        <end position="97"/>
    </location>
</feature>